<comment type="similarity">
    <text evidence="1">Belongs to the Di19 family.</text>
</comment>
<evidence type="ECO:0000313" key="4">
    <source>
        <dbReference type="EMBL" id="RLM99137.1"/>
    </source>
</evidence>
<sequence length="236" mass="26203">MDMDTYERLTAETRRRGTRFDALIGLDEVEGSDDDEEERAGMADELPCQFCGEELDAVGLLCHMDDEHHAEANAGDNAAYLTVGNIKVQESRPKVCPICTGKVDVNLVSHMSSLHQSFLKDKRRNRQGSSGSHYATLAFLKEDPHERISGSSRAAPVSTVPDPLLSSFVGNFYEVDLPRDTKVESLDETEVGSDNLELKAAESVDEPLLPEVKEERTRRSQFVQGLVLSLMFDDIL</sequence>
<dbReference type="EMBL" id="PQIB02000009">
    <property type="protein sequence ID" value="RLM99137.1"/>
    <property type="molecule type" value="Genomic_DNA"/>
</dbReference>
<feature type="domain" description="Di19 C-terminal" evidence="3">
    <location>
        <begin position="148"/>
        <end position="230"/>
    </location>
</feature>
<dbReference type="Proteomes" id="UP000275267">
    <property type="component" value="Unassembled WGS sequence"/>
</dbReference>
<feature type="domain" description="Di19 zinc-binding" evidence="2">
    <location>
        <begin position="45"/>
        <end position="74"/>
    </location>
</feature>
<keyword evidence="5" id="KW-1185">Reference proteome</keyword>
<dbReference type="AlphaFoldDB" id="A0A3L6R9J0"/>
<comment type="caution">
    <text evidence="4">The sequence shown here is derived from an EMBL/GenBank/DDBJ whole genome shotgun (WGS) entry which is preliminary data.</text>
</comment>
<reference evidence="5" key="1">
    <citation type="journal article" date="2019" name="Nat. Commun.">
        <title>The genome of broomcorn millet.</title>
        <authorList>
            <person name="Zou C."/>
            <person name="Miki D."/>
            <person name="Li D."/>
            <person name="Tang Q."/>
            <person name="Xiao L."/>
            <person name="Rajput S."/>
            <person name="Deng P."/>
            <person name="Jia W."/>
            <person name="Huang R."/>
            <person name="Zhang M."/>
            <person name="Sun Y."/>
            <person name="Hu J."/>
            <person name="Fu X."/>
            <person name="Schnable P.S."/>
            <person name="Li F."/>
            <person name="Zhang H."/>
            <person name="Feng B."/>
            <person name="Zhu X."/>
            <person name="Liu R."/>
            <person name="Schnable J.C."/>
            <person name="Zhu J.-K."/>
            <person name="Zhang H."/>
        </authorList>
    </citation>
    <scope>NUCLEOTIDE SEQUENCE [LARGE SCALE GENOMIC DNA]</scope>
</reference>
<dbReference type="InterPro" id="IPR027935">
    <property type="entry name" value="Di19_C"/>
</dbReference>
<dbReference type="PANTHER" id="PTHR31875">
    <property type="entry name" value="PROTEIN DEHYDRATION-INDUCED 19"/>
    <property type="match status" value="1"/>
</dbReference>
<dbReference type="PANTHER" id="PTHR31875:SF23">
    <property type="entry name" value="PROTEIN DEHYDRATION-INDUCED 19 HOMOLOG 4"/>
    <property type="match status" value="1"/>
</dbReference>
<evidence type="ECO:0000259" key="3">
    <source>
        <dbReference type="Pfam" id="PF14571"/>
    </source>
</evidence>
<organism evidence="4 5">
    <name type="scientific">Panicum miliaceum</name>
    <name type="common">Proso millet</name>
    <name type="synonym">Broomcorn millet</name>
    <dbReference type="NCBI Taxonomy" id="4540"/>
    <lineage>
        <taxon>Eukaryota</taxon>
        <taxon>Viridiplantae</taxon>
        <taxon>Streptophyta</taxon>
        <taxon>Embryophyta</taxon>
        <taxon>Tracheophyta</taxon>
        <taxon>Spermatophyta</taxon>
        <taxon>Magnoliopsida</taxon>
        <taxon>Liliopsida</taxon>
        <taxon>Poales</taxon>
        <taxon>Poaceae</taxon>
        <taxon>PACMAD clade</taxon>
        <taxon>Panicoideae</taxon>
        <taxon>Panicodae</taxon>
        <taxon>Paniceae</taxon>
        <taxon>Panicinae</taxon>
        <taxon>Panicum</taxon>
        <taxon>Panicum sect. Panicum</taxon>
    </lineage>
</organism>
<proteinExistence type="inferred from homology"/>
<gene>
    <name evidence="4" type="ORF">C2845_PM06G31140</name>
</gene>
<dbReference type="OrthoDB" id="6270329at2759"/>
<dbReference type="Pfam" id="PF14571">
    <property type="entry name" value="Di19_C"/>
    <property type="match status" value="1"/>
</dbReference>
<name>A0A3L6R9J0_PANMI</name>
<dbReference type="InterPro" id="IPR033347">
    <property type="entry name" value="Di19"/>
</dbReference>
<accession>A0A3L6R9J0</accession>
<evidence type="ECO:0000259" key="2">
    <source>
        <dbReference type="Pfam" id="PF05605"/>
    </source>
</evidence>
<protein>
    <submittedName>
        <fullName evidence="4">Uncharacterized protein</fullName>
    </submittedName>
</protein>
<dbReference type="STRING" id="4540.A0A3L6R9J0"/>
<dbReference type="Pfam" id="PF05605">
    <property type="entry name" value="zf-Di19"/>
    <property type="match status" value="1"/>
</dbReference>
<evidence type="ECO:0000256" key="1">
    <source>
        <dbReference type="ARBA" id="ARBA00007109"/>
    </source>
</evidence>
<evidence type="ECO:0000313" key="5">
    <source>
        <dbReference type="Proteomes" id="UP000275267"/>
    </source>
</evidence>
<dbReference type="InterPro" id="IPR008598">
    <property type="entry name" value="Di19_Zn-bd"/>
</dbReference>